<proteinExistence type="inferred from homology"/>
<evidence type="ECO:0000256" key="3">
    <source>
        <dbReference type="ARBA" id="ARBA00022980"/>
    </source>
</evidence>
<keyword evidence="2 5" id="KW-0694">RNA-binding</keyword>
<evidence type="ECO:0000259" key="7">
    <source>
        <dbReference type="Pfam" id="PF14693"/>
    </source>
</evidence>
<keyword evidence="9" id="KW-1185">Reference proteome</keyword>
<dbReference type="GO" id="GO:0022625">
    <property type="term" value="C:cytosolic large ribosomal subunit"/>
    <property type="evidence" value="ECO:0007669"/>
    <property type="project" value="TreeGrafter"/>
</dbReference>
<dbReference type="RefSeq" id="WP_111276612.1">
    <property type="nucleotide sequence ID" value="NZ_QFYS01000006.1"/>
</dbReference>
<dbReference type="InterPro" id="IPR020930">
    <property type="entry name" value="Ribosomal_uL5_bac-type"/>
</dbReference>
<name>A0A328BC34_9CAUL</name>
<dbReference type="InterPro" id="IPR020057">
    <property type="entry name" value="Ribosomal_bL25_b-dom"/>
</dbReference>
<dbReference type="GO" id="GO:0008097">
    <property type="term" value="F:5S rRNA binding"/>
    <property type="evidence" value="ECO:0007669"/>
    <property type="project" value="InterPro"/>
</dbReference>
<dbReference type="CDD" id="cd00495">
    <property type="entry name" value="Ribosomal_L25_TL5_CTC"/>
    <property type="match status" value="1"/>
</dbReference>
<dbReference type="PANTHER" id="PTHR33284:SF1">
    <property type="entry name" value="RIBOSOMAL PROTEIN L25_GLN-TRNA SYNTHETASE, ANTI-CODON-BINDING DOMAIN-CONTAINING PROTEIN"/>
    <property type="match status" value="1"/>
</dbReference>
<evidence type="ECO:0000256" key="1">
    <source>
        <dbReference type="ARBA" id="ARBA00022730"/>
    </source>
</evidence>
<comment type="caution">
    <text evidence="8">The sequence shown here is derived from an EMBL/GenBank/DDBJ whole genome shotgun (WGS) entry which is preliminary data.</text>
</comment>
<accession>A0A328BC34</accession>
<dbReference type="InterPro" id="IPR037121">
    <property type="entry name" value="Ribosomal_bL25_C"/>
</dbReference>
<dbReference type="InterPro" id="IPR001021">
    <property type="entry name" value="Ribosomal_bL25_long"/>
</dbReference>
<dbReference type="NCBIfam" id="TIGR00731">
    <property type="entry name" value="bL25_bact_ctc"/>
    <property type="match status" value="1"/>
</dbReference>
<evidence type="ECO:0000256" key="2">
    <source>
        <dbReference type="ARBA" id="ARBA00022884"/>
    </source>
</evidence>
<dbReference type="GO" id="GO:0003735">
    <property type="term" value="F:structural constituent of ribosome"/>
    <property type="evidence" value="ECO:0007669"/>
    <property type="project" value="InterPro"/>
</dbReference>
<dbReference type="Pfam" id="PF01386">
    <property type="entry name" value="Ribosomal_L25p"/>
    <property type="match status" value="1"/>
</dbReference>
<evidence type="ECO:0000313" key="9">
    <source>
        <dbReference type="Proteomes" id="UP000249524"/>
    </source>
</evidence>
<keyword evidence="1 5" id="KW-0699">rRNA-binding</keyword>
<comment type="similarity">
    <text evidence="5">Belongs to the bacterial ribosomal protein bL25 family. CTC subfamily.</text>
</comment>
<sequence>MAEIVLNVEVRERTGTGGSRETRRAGKVPGILYGGAKDPVAIAVKSNEFRKALYTGKLLGHLVTLKYGDETQPVIAKAVDMHPVTDEPWHFDLYRVDEHQQIKIEVPVHFAHQEESPGLKRGGNLAVVLHTLNVSCPADHIPEEIVIDLKGLEIGATIRVSDLKLPKGVTAAVDGDLVVASIAGSRTGTEAEGEGEAGGEG</sequence>
<dbReference type="EMBL" id="QFYS01000006">
    <property type="protein sequence ID" value="RAK64225.1"/>
    <property type="molecule type" value="Genomic_DNA"/>
</dbReference>
<feature type="domain" description="Large ribosomal subunit protein bL25 L25" evidence="6">
    <location>
        <begin position="6"/>
        <end position="93"/>
    </location>
</feature>
<evidence type="ECO:0000256" key="4">
    <source>
        <dbReference type="ARBA" id="ARBA00023274"/>
    </source>
</evidence>
<organism evidence="8 9">
    <name type="scientific">Phenylobacterium kunshanense</name>
    <dbReference type="NCBI Taxonomy" id="1445034"/>
    <lineage>
        <taxon>Bacteria</taxon>
        <taxon>Pseudomonadati</taxon>
        <taxon>Pseudomonadota</taxon>
        <taxon>Alphaproteobacteria</taxon>
        <taxon>Caulobacterales</taxon>
        <taxon>Caulobacteraceae</taxon>
        <taxon>Phenylobacterium</taxon>
    </lineage>
</organism>
<dbReference type="InterPro" id="IPR029751">
    <property type="entry name" value="Ribosomal_L25_dom"/>
</dbReference>
<evidence type="ECO:0000256" key="5">
    <source>
        <dbReference type="HAMAP-Rule" id="MF_01334"/>
    </source>
</evidence>
<evidence type="ECO:0000313" key="8">
    <source>
        <dbReference type="EMBL" id="RAK64225.1"/>
    </source>
</evidence>
<protein>
    <recommendedName>
        <fullName evidence="5">Large ribosomal subunit protein bL25</fullName>
    </recommendedName>
    <alternativeName>
        <fullName evidence="5">General stress protein CTC</fullName>
    </alternativeName>
</protein>
<dbReference type="PANTHER" id="PTHR33284">
    <property type="entry name" value="RIBOSOMAL PROTEIN L25/GLN-TRNA SYNTHETASE, ANTI-CODON-BINDING DOMAIN-CONTAINING PROTEIN"/>
    <property type="match status" value="1"/>
</dbReference>
<feature type="domain" description="Large ribosomal subunit protein bL25 beta" evidence="7">
    <location>
        <begin position="102"/>
        <end position="185"/>
    </location>
</feature>
<dbReference type="InterPro" id="IPR020056">
    <property type="entry name" value="Rbsml_bL25/Gln-tRNA_synth_N"/>
</dbReference>
<gene>
    <name evidence="5" type="primary">rplY</name>
    <name evidence="5" type="synonym">ctc</name>
    <name evidence="8" type="ORF">DJ019_13670</name>
</gene>
<dbReference type="InterPro" id="IPR011035">
    <property type="entry name" value="Ribosomal_bL25/Gln-tRNA_synth"/>
</dbReference>
<keyword evidence="3 5" id="KW-0689">Ribosomal protein</keyword>
<dbReference type="NCBIfam" id="NF004128">
    <property type="entry name" value="PRK05618.1-2"/>
    <property type="match status" value="1"/>
</dbReference>
<reference evidence="8 9" key="1">
    <citation type="submission" date="2018-05" db="EMBL/GenBank/DDBJ databases">
        <authorList>
            <person name="Lanie J.A."/>
            <person name="Ng W.-L."/>
            <person name="Kazmierczak K.M."/>
            <person name="Andrzejewski T.M."/>
            <person name="Davidsen T.M."/>
            <person name="Wayne K.J."/>
            <person name="Tettelin H."/>
            <person name="Glass J.I."/>
            <person name="Rusch D."/>
            <person name="Podicherti R."/>
            <person name="Tsui H.-C.T."/>
            <person name="Winkler M.E."/>
        </authorList>
    </citation>
    <scope>NUCLEOTIDE SEQUENCE [LARGE SCALE GENOMIC DNA]</scope>
    <source>
        <strain evidence="8 9">BUT-10</strain>
    </source>
</reference>
<dbReference type="GO" id="GO:0006412">
    <property type="term" value="P:translation"/>
    <property type="evidence" value="ECO:0007669"/>
    <property type="project" value="UniProtKB-UniRule"/>
</dbReference>
<keyword evidence="4 5" id="KW-0687">Ribonucleoprotein</keyword>
<comment type="function">
    <text evidence="5">This is one of the proteins that binds to the 5S RNA in the ribosome where it forms part of the central protuberance.</text>
</comment>
<comment type="subunit">
    <text evidence="5">Part of the 50S ribosomal subunit; part of the 5S rRNA/L5/L18/L25 subcomplex. Contacts the 5S rRNA. Binds to the 5S rRNA independently of L5 and L18.</text>
</comment>
<dbReference type="Gene3D" id="2.40.240.10">
    <property type="entry name" value="Ribosomal Protein L25, Chain P"/>
    <property type="match status" value="1"/>
</dbReference>
<dbReference type="SUPFAM" id="SSF50715">
    <property type="entry name" value="Ribosomal protein L25-like"/>
    <property type="match status" value="1"/>
</dbReference>
<dbReference type="Proteomes" id="UP000249524">
    <property type="component" value="Unassembled WGS sequence"/>
</dbReference>
<dbReference type="AlphaFoldDB" id="A0A328BC34"/>
<dbReference type="Pfam" id="PF14693">
    <property type="entry name" value="Ribosomal_TL5_C"/>
    <property type="match status" value="1"/>
</dbReference>
<evidence type="ECO:0000259" key="6">
    <source>
        <dbReference type="Pfam" id="PF01386"/>
    </source>
</evidence>
<dbReference type="Gene3D" id="2.170.120.20">
    <property type="entry name" value="Ribosomal protein L25, beta domain"/>
    <property type="match status" value="1"/>
</dbReference>
<dbReference type="HAMAP" id="MF_01334">
    <property type="entry name" value="Ribosomal_bL25_CTC"/>
    <property type="match status" value="1"/>
</dbReference>
<dbReference type="OrthoDB" id="9806411at2"/>